<keyword evidence="7" id="KW-0732">Signal</keyword>
<dbReference type="InterPro" id="IPR051156">
    <property type="entry name" value="Mito/Outer_Membr_Metalloprot"/>
</dbReference>
<feature type="domain" description="Peptidase M48" evidence="8">
    <location>
        <begin position="103"/>
        <end position="269"/>
    </location>
</feature>
<sequence length="534" mass="58504">MSTSRLTRAFSLLGLMTLMATAQAPQAQAQVNLPSLGDSVSDDVDLLTERKLGDRYMRELRRDPDFLDDPLLQAYVQSLWTPLLEAARARGDISPDMDRAFAWEIFLGRDKAINAFAMPGGYVGVYLGLIGMTASRDELASVLAHELTHINQRHIARGMVNGQRQGTAAMAAVLLGLIAASRSNNADVAQAVVAGGQAAMIQGQINFTREMEREADRIGFELLVLAGFMPSGMSGMFEKMEVASRLNDNNQFPYLRTHPLTIERISEARLRTRENRPAPPAYAEPVRHALMQARARVLMDRSETALRRLQNQGEPGSPQVGEARLAAVYAAALASVHLRDHAKAAQFIKDAEALAVQGALKTQPFARLAVAHLKAQSLIERARGGGEPLSPELEALMPALDADSSRPGLLMRAEIALARHRAGQAQSAQALRAAMEQLQTWVTDHKQDATAWQTLAQCAEPLGLKLRAMRAAAEAAHAQGDLLGAYDRLRVAQENFRAPDYRDDVEASIIAARLRDLEVPRRRLLAEMRGERPE</sequence>
<feature type="signal peptide" evidence="7">
    <location>
        <begin position="1"/>
        <end position="29"/>
    </location>
</feature>
<reference evidence="9 10" key="1">
    <citation type="submission" date="2021-04" db="EMBL/GenBank/DDBJ databases">
        <title>The genome sequence of type strain Ideonella paludis KCTC 32238.</title>
        <authorList>
            <person name="Liu Y."/>
        </authorList>
    </citation>
    <scope>NUCLEOTIDE SEQUENCE [LARGE SCALE GENOMIC DNA]</scope>
    <source>
        <strain evidence="9 10">KCTC 32238</strain>
    </source>
</reference>
<dbReference type="RefSeq" id="WP_210809775.1">
    <property type="nucleotide sequence ID" value="NZ_JAGQDG010000005.1"/>
</dbReference>
<dbReference type="GO" id="GO:0008237">
    <property type="term" value="F:metallopeptidase activity"/>
    <property type="evidence" value="ECO:0007669"/>
    <property type="project" value="UniProtKB-KW"/>
</dbReference>
<dbReference type="Proteomes" id="UP000672097">
    <property type="component" value="Unassembled WGS sequence"/>
</dbReference>
<evidence type="ECO:0000256" key="4">
    <source>
        <dbReference type="ARBA" id="ARBA00022801"/>
    </source>
</evidence>
<dbReference type="Gene3D" id="3.30.2010.10">
    <property type="entry name" value="Metalloproteases ('zincins'), catalytic domain"/>
    <property type="match status" value="1"/>
</dbReference>
<evidence type="ECO:0000313" key="9">
    <source>
        <dbReference type="EMBL" id="MBQ0936420.1"/>
    </source>
</evidence>
<protein>
    <submittedName>
        <fullName evidence="9">M48 family metalloprotease</fullName>
        <ecNumber evidence="9">3.4.24.-</ecNumber>
    </submittedName>
</protein>
<keyword evidence="5" id="KW-0862">Zinc</keyword>
<name>A0ABS5DZ40_9BURK</name>
<evidence type="ECO:0000256" key="7">
    <source>
        <dbReference type="SAM" id="SignalP"/>
    </source>
</evidence>
<evidence type="ECO:0000256" key="1">
    <source>
        <dbReference type="ARBA" id="ARBA00001947"/>
    </source>
</evidence>
<accession>A0ABS5DZ40</accession>
<evidence type="ECO:0000256" key="5">
    <source>
        <dbReference type="ARBA" id="ARBA00022833"/>
    </source>
</evidence>
<keyword evidence="6 9" id="KW-0482">Metalloprotease</keyword>
<comment type="caution">
    <text evidence="9">The sequence shown here is derived from an EMBL/GenBank/DDBJ whole genome shotgun (WGS) entry which is preliminary data.</text>
</comment>
<dbReference type="EC" id="3.4.24.-" evidence="9"/>
<keyword evidence="4 9" id="KW-0378">Hydrolase</keyword>
<gene>
    <name evidence="9" type="ORF">KAK11_13850</name>
</gene>
<evidence type="ECO:0000256" key="3">
    <source>
        <dbReference type="ARBA" id="ARBA00022723"/>
    </source>
</evidence>
<dbReference type="InterPro" id="IPR001915">
    <property type="entry name" value="Peptidase_M48"/>
</dbReference>
<dbReference type="Pfam" id="PF01435">
    <property type="entry name" value="Peptidase_M48"/>
    <property type="match status" value="1"/>
</dbReference>
<evidence type="ECO:0000256" key="2">
    <source>
        <dbReference type="ARBA" id="ARBA00022670"/>
    </source>
</evidence>
<dbReference type="PANTHER" id="PTHR22726">
    <property type="entry name" value="METALLOENDOPEPTIDASE OMA1"/>
    <property type="match status" value="1"/>
</dbReference>
<organism evidence="9 10">
    <name type="scientific">Ideonella paludis</name>
    <dbReference type="NCBI Taxonomy" id="1233411"/>
    <lineage>
        <taxon>Bacteria</taxon>
        <taxon>Pseudomonadati</taxon>
        <taxon>Pseudomonadota</taxon>
        <taxon>Betaproteobacteria</taxon>
        <taxon>Burkholderiales</taxon>
        <taxon>Sphaerotilaceae</taxon>
        <taxon>Ideonella</taxon>
    </lineage>
</organism>
<evidence type="ECO:0000256" key="6">
    <source>
        <dbReference type="ARBA" id="ARBA00023049"/>
    </source>
</evidence>
<dbReference type="PANTHER" id="PTHR22726:SF1">
    <property type="entry name" value="METALLOENDOPEPTIDASE OMA1, MITOCHONDRIAL"/>
    <property type="match status" value="1"/>
</dbReference>
<dbReference type="EMBL" id="JAGQDG010000005">
    <property type="protein sequence ID" value="MBQ0936420.1"/>
    <property type="molecule type" value="Genomic_DNA"/>
</dbReference>
<keyword evidence="2" id="KW-0645">Protease</keyword>
<keyword evidence="3" id="KW-0479">Metal-binding</keyword>
<evidence type="ECO:0000313" key="10">
    <source>
        <dbReference type="Proteomes" id="UP000672097"/>
    </source>
</evidence>
<keyword evidence="10" id="KW-1185">Reference proteome</keyword>
<comment type="cofactor">
    <cofactor evidence="1">
        <name>Zn(2+)</name>
        <dbReference type="ChEBI" id="CHEBI:29105"/>
    </cofactor>
</comment>
<evidence type="ECO:0000259" key="8">
    <source>
        <dbReference type="Pfam" id="PF01435"/>
    </source>
</evidence>
<proteinExistence type="predicted"/>
<feature type="chain" id="PRO_5047212322" evidence="7">
    <location>
        <begin position="30"/>
        <end position="534"/>
    </location>
</feature>